<evidence type="ECO:0000259" key="3">
    <source>
        <dbReference type="Pfam" id="PF00582"/>
    </source>
</evidence>
<name>A0A0T6LS88_WENVI</name>
<dbReference type="Gene3D" id="3.40.50.620">
    <property type="entry name" value="HUPs"/>
    <property type="match status" value="1"/>
</dbReference>
<dbReference type="InterPro" id="IPR014729">
    <property type="entry name" value="Rossmann-like_a/b/a_fold"/>
</dbReference>
<dbReference type="eggNOG" id="COG0589">
    <property type="taxonomic scope" value="Bacteria"/>
</dbReference>
<accession>A0A0T6LS88</accession>
<evidence type="ECO:0000313" key="5">
    <source>
        <dbReference type="Proteomes" id="UP000050867"/>
    </source>
</evidence>
<dbReference type="STRING" id="76728.AQ490_23685"/>
<evidence type="ECO:0000256" key="1">
    <source>
        <dbReference type="ARBA" id="ARBA00008791"/>
    </source>
</evidence>
<proteinExistence type="inferred from homology"/>
<dbReference type="InterPro" id="IPR006015">
    <property type="entry name" value="Universal_stress_UspA"/>
</dbReference>
<comment type="similarity">
    <text evidence="1">Belongs to the universal stress protein A family.</text>
</comment>
<dbReference type="AlphaFoldDB" id="A0A0T6LS88"/>
<feature type="region of interest" description="Disordered" evidence="2">
    <location>
        <begin position="1"/>
        <end position="22"/>
    </location>
</feature>
<evidence type="ECO:0000313" key="4">
    <source>
        <dbReference type="EMBL" id="KRV48902.1"/>
    </source>
</evidence>
<dbReference type="SUPFAM" id="SSF52402">
    <property type="entry name" value="Adenine nucleotide alpha hydrolases-like"/>
    <property type="match status" value="1"/>
</dbReference>
<dbReference type="OrthoDB" id="4553288at2"/>
<protein>
    <submittedName>
        <fullName evidence="4">Universal stress protein UspA</fullName>
    </submittedName>
</protein>
<gene>
    <name evidence="4" type="ORF">AQ490_23685</name>
</gene>
<keyword evidence="5" id="KW-1185">Reference proteome</keyword>
<sequence>MPADDSDSPHGPAERAAASPFELGTDGPKVLVVGIDGSQTSVRAAAYAIGLARRQRSRLVFLYVKSAAGLSGVSAGATALMASTQDELAAEFAATIRAYMDELGKQDWEFRTVRGDVYTELARTADDERADGVLVGASSKAGHRFAGSVAVRLVRAGRWPVTVVP</sequence>
<dbReference type="PRINTS" id="PR01438">
    <property type="entry name" value="UNVRSLSTRESS"/>
</dbReference>
<reference evidence="4 5" key="1">
    <citation type="submission" date="2015-10" db="EMBL/GenBank/DDBJ databases">
        <title>Draft genome sequence of pyrrolomycin-producing Streptomyces vitaminophilus.</title>
        <authorList>
            <person name="Graham D.E."/>
            <person name="Mahan K.M."/>
            <person name="Klingeman D.M."/>
            <person name="Hettich R.L."/>
            <person name="Parry R.J."/>
        </authorList>
    </citation>
    <scope>NUCLEOTIDE SEQUENCE [LARGE SCALE GENOMIC DNA]</scope>
    <source>
        <strain evidence="4 5">ATCC 31673</strain>
    </source>
</reference>
<organism evidence="4 5">
    <name type="scientific">Wenjunlia vitaminophila</name>
    <name type="common">Streptomyces vitaminophilus</name>
    <dbReference type="NCBI Taxonomy" id="76728"/>
    <lineage>
        <taxon>Bacteria</taxon>
        <taxon>Bacillati</taxon>
        <taxon>Actinomycetota</taxon>
        <taxon>Actinomycetes</taxon>
        <taxon>Kitasatosporales</taxon>
        <taxon>Streptomycetaceae</taxon>
        <taxon>Wenjunlia</taxon>
    </lineage>
</organism>
<dbReference type="Proteomes" id="UP000050867">
    <property type="component" value="Unassembled WGS sequence"/>
</dbReference>
<evidence type="ECO:0000256" key="2">
    <source>
        <dbReference type="SAM" id="MobiDB-lite"/>
    </source>
</evidence>
<dbReference type="RefSeq" id="WP_051087523.1">
    <property type="nucleotide sequence ID" value="NZ_LLZU01000018.1"/>
</dbReference>
<feature type="domain" description="UspA" evidence="3">
    <location>
        <begin position="30"/>
        <end position="165"/>
    </location>
</feature>
<dbReference type="CDD" id="cd00293">
    <property type="entry name" value="USP-like"/>
    <property type="match status" value="1"/>
</dbReference>
<dbReference type="InterPro" id="IPR006016">
    <property type="entry name" value="UspA"/>
</dbReference>
<dbReference type="PANTHER" id="PTHR46268:SF6">
    <property type="entry name" value="UNIVERSAL STRESS PROTEIN UP12"/>
    <property type="match status" value="1"/>
</dbReference>
<dbReference type="PANTHER" id="PTHR46268">
    <property type="entry name" value="STRESS RESPONSE PROTEIN NHAX"/>
    <property type="match status" value="1"/>
</dbReference>
<dbReference type="Pfam" id="PF00582">
    <property type="entry name" value="Usp"/>
    <property type="match status" value="1"/>
</dbReference>
<dbReference type="EMBL" id="LLZU01000018">
    <property type="protein sequence ID" value="KRV48902.1"/>
    <property type="molecule type" value="Genomic_DNA"/>
</dbReference>
<comment type="caution">
    <text evidence="4">The sequence shown here is derived from an EMBL/GenBank/DDBJ whole genome shotgun (WGS) entry which is preliminary data.</text>
</comment>